<reference evidence="2 3" key="1">
    <citation type="submission" date="2020-10" db="EMBL/GenBank/DDBJ databases">
        <title>Complete genome sequence of Paludibaculum fermentans P105T, a facultatively anaerobic acidobacterium capable of dissimilatory Fe(III) reduction.</title>
        <authorList>
            <person name="Dedysh S.N."/>
            <person name="Beletsky A.V."/>
            <person name="Kulichevskaya I.S."/>
            <person name="Mardanov A.V."/>
            <person name="Ravin N.V."/>
        </authorList>
    </citation>
    <scope>NUCLEOTIDE SEQUENCE [LARGE SCALE GENOMIC DNA]</scope>
    <source>
        <strain evidence="2 3">P105</strain>
    </source>
</reference>
<evidence type="ECO:0000256" key="1">
    <source>
        <dbReference type="SAM" id="MobiDB-lite"/>
    </source>
</evidence>
<evidence type="ECO:0000313" key="3">
    <source>
        <dbReference type="Proteomes" id="UP000593892"/>
    </source>
</evidence>
<dbReference type="KEGG" id="pfer:IRI77_09275"/>
<evidence type="ECO:0000313" key="2">
    <source>
        <dbReference type="EMBL" id="QOY90125.1"/>
    </source>
</evidence>
<accession>A0A7S7NUM0</accession>
<dbReference type="RefSeq" id="WP_194451790.1">
    <property type="nucleotide sequence ID" value="NZ_CP063849.1"/>
</dbReference>
<dbReference type="Proteomes" id="UP000593892">
    <property type="component" value="Chromosome"/>
</dbReference>
<dbReference type="EMBL" id="CP063849">
    <property type="protein sequence ID" value="QOY90125.1"/>
    <property type="molecule type" value="Genomic_DNA"/>
</dbReference>
<keyword evidence="3" id="KW-1185">Reference proteome</keyword>
<protein>
    <submittedName>
        <fullName evidence="2">Uncharacterized protein</fullName>
    </submittedName>
</protein>
<proteinExistence type="predicted"/>
<name>A0A7S7NUM0_PALFE</name>
<gene>
    <name evidence="2" type="ORF">IRI77_09275</name>
</gene>
<feature type="region of interest" description="Disordered" evidence="1">
    <location>
        <begin position="248"/>
        <end position="282"/>
    </location>
</feature>
<organism evidence="2 3">
    <name type="scientific">Paludibaculum fermentans</name>
    <dbReference type="NCBI Taxonomy" id="1473598"/>
    <lineage>
        <taxon>Bacteria</taxon>
        <taxon>Pseudomonadati</taxon>
        <taxon>Acidobacteriota</taxon>
        <taxon>Terriglobia</taxon>
        <taxon>Bryobacterales</taxon>
        <taxon>Bryobacteraceae</taxon>
        <taxon>Paludibaculum</taxon>
    </lineage>
</organism>
<sequence length="526" mass="57134">MSEPLQPSGHPAPADLLLHLEEPSEPIRTHIAGCAACQSLLAALQEGESNLAEWRNIQSALAPPPPPVTALQARMRAEAAPLSWWRRNRTIARWTPAIALAGAAACLVLIFSTNGIWNPVAVEAAEILRHASEQVQQTRSAKTPAAPRHYRIRQGGRELPSIDDAKLQLARIDRRDPLNPDDYARWRSEQTEKQDTITRGNGWVRLSTAVLGNRAIESASITVDSHDWHPLIRSVHFRGEDEIQMEAAPAEAEVTSQGAPDGSKPDESGALKPPAPTETTAPAATSEIAMWEVLHAAGADIHSAAQLRRQDGAVCYELWSDPSDREKVTRAMQAIRGAKPCSQSKSPEREKLLEPISAGTTAESPSLALLTARFGDKDRAGQYLDDVTRQYVVLLARVTALDRYLRWFPPTRMETLDMPSRRRVEAIALSDAAAVTTEANQYLRLIGEGLAALAARPASAAPVGPASAALHCTSIESASTLLEDLRSLHREFATLFGSGSELASSVERTARTRDAFEHRLAALCAK</sequence>
<dbReference type="AlphaFoldDB" id="A0A7S7NUM0"/>